<evidence type="ECO:0000259" key="1">
    <source>
        <dbReference type="Pfam" id="PF01370"/>
    </source>
</evidence>
<dbReference type="InterPro" id="IPR036291">
    <property type="entry name" value="NAD(P)-bd_dom_sf"/>
</dbReference>
<dbReference type="RefSeq" id="WP_151622066.1">
    <property type="nucleotide sequence ID" value="NZ_CP043028.1"/>
</dbReference>
<dbReference type="Pfam" id="PF01370">
    <property type="entry name" value="Epimerase"/>
    <property type="match status" value="1"/>
</dbReference>
<gene>
    <name evidence="2" type="ORF">FXF36_01095</name>
</gene>
<organism evidence="2 3">
    <name type="scientific">Pseudobutyrivibrio xylanivorans</name>
    <dbReference type="NCBI Taxonomy" id="185007"/>
    <lineage>
        <taxon>Bacteria</taxon>
        <taxon>Bacillati</taxon>
        <taxon>Bacillota</taxon>
        <taxon>Clostridia</taxon>
        <taxon>Lachnospirales</taxon>
        <taxon>Lachnospiraceae</taxon>
        <taxon>Pseudobutyrivibrio</taxon>
    </lineage>
</organism>
<proteinExistence type="predicted"/>
<dbReference type="Proteomes" id="UP000327030">
    <property type="component" value="Chromosome 1"/>
</dbReference>
<reference evidence="3" key="1">
    <citation type="submission" date="2019-08" db="EMBL/GenBank/DDBJ databases">
        <title>Complete Genome Sequence of the Polysaccharide-Degrading Rumen Bacterium Pseudobutyrivibrio xylanivorans MA3014.</title>
        <authorList>
            <person name="Palevich N."/>
            <person name="Maclean P.H."/>
            <person name="Kelly W.J."/>
            <person name="Leahy S.C."/>
            <person name="Rakonjac J."/>
            <person name="Attwood G.T."/>
        </authorList>
    </citation>
    <scope>NUCLEOTIDE SEQUENCE [LARGE SCALE GENOMIC DNA]</scope>
    <source>
        <strain evidence="3">MA3014</strain>
    </source>
</reference>
<name>A0A5P6VMC6_PSEXY</name>
<dbReference type="PANTHER" id="PTHR43242">
    <property type="entry name" value="NAD(P)-BINDING ROSSMANN-FOLD SUPERFAMILY PROTEIN"/>
    <property type="match status" value="1"/>
</dbReference>
<feature type="domain" description="NAD-dependent epimerase/dehydratase" evidence="1">
    <location>
        <begin position="3"/>
        <end position="199"/>
    </location>
</feature>
<dbReference type="KEGG" id="pxv:FXF36_01095"/>
<dbReference type="InterPro" id="IPR001509">
    <property type="entry name" value="Epimerase_deHydtase"/>
</dbReference>
<dbReference type="EMBL" id="CP043028">
    <property type="protein sequence ID" value="QFJ53562.1"/>
    <property type="molecule type" value="Genomic_DNA"/>
</dbReference>
<dbReference type="PANTHER" id="PTHR43242:SF1">
    <property type="entry name" value="NAD(P)-BINDING ROSSMANN-FOLD SUPERFAMILY PROTEIN"/>
    <property type="match status" value="1"/>
</dbReference>
<protein>
    <submittedName>
        <fullName evidence="2">NAD-dependent epimerase/dehydratase family protein</fullName>
    </submittedName>
</protein>
<sequence>MKVLILGASGFLGGTIFSKIKNSGNEVLGTYSKNNKNRDYIKLDVFEISSLTALVTEYKPDVIIWTVMNHEREEEIAEKVMPALCDAVGSRRFIFVSTSVAYEKNMSESVEPFLRTAESYNHHYFNGKIKSEQVISKLPNYCIVRPGSIYGIDPFGEMDNRSLALKKHVDSGDIYIRANNIEFSIVDVNELADAIIELTTNDYVGILNVSEEKPVSHYAFNKALCRKYGWDDSCIVANEEKENIYYLDNSLRKRILKTRIGWL</sequence>
<dbReference type="OrthoDB" id="9803892at2"/>
<dbReference type="AlphaFoldDB" id="A0A5P6VMC6"/>
<dbReference type="SUPFAM" id="SSF51735">
    <property type="entry name" value="NAD(P)-binding Rossmann-fold domains"/>
    <property type="match status" value="1"/>
</dbReference>
<evidence type="ECO:0000313" key="3">
    <source>
        <dbReference type="Proteomes" id="UP000327030"/>
    </source>
</evidence>
<accession>A0A5P6VMC6</accession>
<evidence type="ECO:0000313" key="2">
    <source>
        <dbReference type="EMBL" id="QFJ53562.1"/>
    </source>
</evidence>
<dbReference type="Gene3D" id="3.40.50.720">
    <property type="entry name" value="NAD(P)-binding Rossmann-like Domain"/>
    <property type="match status" value="1"/>
</dbReference>